<evidence type="ECO:0000313" key="2">
    <source>
        <dbReference type="EMBL" id="GGM30929.1"/>
    </source>
</evidence>
<comment type="caution">
    <text evidence="2">The sequence shown here is derived from an EMBL/GenBank/DDBJ whole genome shotgun (WGS) entry which is preliminary data.</text>
</comment>
<dbReference type="Proteomes" id="UP000655589">
    <property type="component" value="Unassembled WGS sequence"/>
</dbReference>
<name>A0A8H9GM39_9MICO</name>
<reference evidence="2" key="2">
    <citation type="submission" date="2020-09" db="EMBL/GenBank/DDBJ databases">
        <authorList>
            <person name="Sun Q."/>
            <person name="Ohkuma M."/>
        </authorList>
    </citation>
    <scope>NUCLEOTIDE SEQUENCE</scope>
    <source>
        <strain evidence="2">JCM 3051</strain>
    </source>
</reference>
<keyword evidence="3" id="KW-1185">Reference proteome</keyword>
<organism evidence="2 3">
    <name type="scientific">Promicromonospora citrea</name>
    <dbReference type="NCBI Taxonomy" id="43677"/>
    <lineage>
        <taxon>Bacteria</taxon>
        <taxon>Bacillati</taxon>
        <taxon>Actinomycetota</taxon>
        <taxon>Actinomycetes</taxon>
        <taxon>Micrococcales</taxon>
        <taxon>Promicromonosporaceae</taxon>
        <taxon>Promicromonospora</taxon>
    </lineage>
</organism>
<sequence length="59" mass="5852">MSFGAPSSAHPAGARASGGERNNLRVYDGSDAPDMLGAGGGARVIPEGDTPLRCGTPPE</sequence>
<protein>
    <submittedName>
        <fullName evidence="2">Uncharacterized protein</fullName>
    </submittedName>
</protein>
<gene>
    <name evidence="2" type="ORF">GCM10010102_27900</name>
</gene>
<dbReference type="AlphaFoldDB" id="A0A8H9GM39"/>
<evidence type="ECO:0000256" key="1">
    <source>
        <dbReference type="SAM" id="MobiDB-lite"/>
    </source>
</evidence>
<dbReference type="EMBL" id="BMPT01000011">
    <property type="protein sequence ID" value="GGM30929.1"/>
    <property type="molecule type" value="Genomic_DNA"/>
</dbReference>
<proteinExistence type="predicted"/>
<reference evidence="2" key="1">
    <citation type="journal article" date="2014" name="Int. J. Syst. Evol. Microbiol.">
        <title>Complete genome sequence of Corynebacterium casei LMG S-19264T (=DSM 44701T), isolated from a smear-ripened cheese.</title>
        <authorList>
            <consortium name="US DOE Joint Genome Institute (JGI-PGF)"/>
            <person name="Walter F."/>
            <person name="Albersmeier A."/>
            <person name="Kalinowski J."/>
            <person name="Ruckert C."/>
        </authorList>
    </citation>
    <scope>NUCLEOTIDE SEQUENCE</scope>
    <source>
        <strain evidence="2">JCM 3051</strain>
    </source>
</reference>
<accession>A0A8H9GM39</accession>
<evidence type="ECO:0000313" key="3">
    <source>
        <dbReference type="Proteomes" id="UP000655589"/>
    </source>
</evidence>
<feature type="region of interest" description="Disordered" evidence="1">
    <location>
        <begin position="1"/>
        <end position="59"/>
    </location>
</feature>